<dbReference type="GO" id="GO:0009313">
    <property type="term" value="P:oligosaccharide catabolic process"/>
    <property type="evidence" value="ECO:0007669"/>
    <property type="project" value="TreeGrafter"/>
</dbReference>
<keyword evidence="7" id="KW-1185">Reference proteome</keyword>
<dbReference type="FunFam" id="3.20.110.10:FF:000002">
    <property type="entry name" value="alpha-mannosidase 2C1 isoform X1"/>
    <property type="match status" value="1"/>
</dbReference>
<dbReference type="InterPro" id="IPR015341">
    <property type="entry name" value="Glyco_hydro_38_cen"/>
</dbReference>
<dbReference type="SUPFAM" id="SSF88688">
    <property type="entry name" value="Families 57/38 glycoside transferase middle domain"/>
    <property type="match status" value="1"/>
</dbReference>
<dbReference type="Gene3D" id="2.60.40.2220">
    <property type="match status" value="1"/>
</dbReference>
<evidence type="ECO:0000313" key="6">
    <source>
        <dbReference type="EMBL" id="QUI22468.1"/>
    </source>
</evidence>
<dbReference type="CDD" id="cd10789">
    <property type="entry name" value="GH38N_AMII_ER_cytosolic"/>
    <property type="match status" value="1"/>
</dbReference>
<evidence type="ECO:0000313" key="7">
    <source>
        <dbReference type="Proteomes" id="UP000683246"/>
    </source>
</evidence>
<dbReference type="SMART" id="SM00872">
    <property type="entry name" value="Alpha-mann_mid"/>
    <property type="match status" value="1"/>
</dbReference>
<evidence type="ECO:0000256" key="3">
    <source>
        <dbReference type="ARBA" id="ARBA00022801"/>
    </source>
</evidence>
<feature type="domain" description="Glycoside hydrolase family 38 central" evidence="5">
    <location>
        <begin position="503"/>
        <end position="580"/>
    </location>
</feature>
<accession>A0A8J8SGM2</accession>
<dbReference type="SUPFAM" id="SSF88713">
    <property type="entry name" value="Glycoside hydrolase/deacetylase"/>
    <property type="match status" value="1"/>
</dbReference>
<dbReference type="GO" id="GO:0006013">
    <property type="term" value="P:mannose metabolic process"/>
    <property type="evidence" value="ECO:0007669"/>
    <property type="project" value="InterPro"/>
</dbReference>
<keyword evidence="3" id="KW-0378">Hydrolase</keyword>
<reference evidence="6" key="1">
    <citation type="submission" date="2020-07" db="EMBL/GenBank/DDBJ databases">
        <title>Vallitalea pronyensis genome.</title>
        <authorList>
            <person name="Postec A."/>
        </authorList>
    </citation>
    <scope>NUCLEOTIDE SEQUENCE</scope>
    <source>
        <strain evidence="6">FatNI3</strain>
    </source>
</reference>
<comment type="similarity">
    <text evidence="1">Belongs to the glycosyl hydrolase 38 family.</text>
</comment>
<evidence type="ECO:0000256" key="1">
    <source>
        <dbReference type="ARBA" id="ARBA00009792"/>
    </source>
</evidence>
<dbReference type="InterPro" id="IPR041147">
    <property type="entry name" value="GH38_C"/>
</dbReference>
<dbReference type="RefSeq" id="WP_212697955.1">
    <property type="nucleotide sequence ID" value="NZ_CP058649.1"/>
</dbReference>
<keyword evidence="4" id="KW-0326">Glycosidase</keyword>
<gene>
    <name evidence="6" type="ORF">HZI73_09205</name>
</gene>
<dbReference type="InterPro" id="IPR011330">
    <property type="entry name" value="Glyco_hydro/deAcase_b/a-brl"/>
</dbReference>
<evidence type="ECO:0000259" key="5">
    <source>
        <dbReference type="SMART" id="SM00872"/>
    </source>
</evidence>
<dbReference type="InterPro" id="IPR011682">
    <property type="entry name" value="Glyco_hydro_38_C"/>
</dbReference>
<dbReference type="FunFam" id="1.20.1270.50:FF:000004">
    <property type="entry name" value="alpha-mannosidase 2C1 isoform X1"/>
    <property type="match status" value="1"/>
</dbReference>
<dbReference type="InterPro" id="IPR054723">
    <property type="entry name" value="Ams1-like_N"/>
</dbReference>
<dbReference type="Pfam" id="PF01074">
    <property type="entry name" value="Glyco_hydro_38N"/>
    <property type="match status" value="1"/>
</dbReference>
<dbReference type="GO" id="GO:0004559">
    <property type="term" value="F:alpha-mannosidase activity"/>
    <property type="evidence" value="ECO:0007669"/>
    <property type="project" value="InterPro"/>
</dbReference>
<dbReference type="InterPro" id="IPR027291">
    <property type="entry name" value="Glyco_hydro_38_N_sf"/>
</dbReference>
<dbReference type="Pfam" id="PF17677">
    <property type="entry name" value="Glyco_hydro38C2"/>
    <property type="match status" value="1"/>
</dbReference>
<name>A0A8J8SGM2_9FIRM</name>
<dbReference type="Gene3D" id="2.70.98.30">
    <property type="entry name" value="Golgi alpha-mannosidase II, domain 4"/>
    <property type="match status" value="1"/>
</dbReference>
<dbReference type="Pfam" id="PF09261">
    <property type="entry name" value="Alpha-mann_mid"/>
    <property type="match status" value="1"/>
</dbReference>
<evidence type="ECO:0000256" key="2">
    <source>
        <dbReference type="ARBA" id="ARBA00022723"/>
    </source>
</evidence>
<dbReference type="Proteomes" id="UP000683246">
    <property type="component" value="Chromosome"/>
</dbReference>
<evidence type="ECO:0000256" key="4">
    <source>
        <dbReference type="ARBA" id="ARBA00023295"/>
    </source>
</evidence>
<dbReference type="InterPro" id="IPR028995">
    <property type="entry name" value="Glyco_hydro_57/38_cen_sf"/>
</dbReference>
<dbReference type="SUPFAM" id="SSF74650">
    <property type="entry name" value="Galactose mutarotase-like"/>
    <property type="match status" value="1"/>
</dbReference>
<dbReference type="PANTHER" id="PTHR46017">
    <property type="entry name" value="ALPHA-MANNOSIDASE 2C1"/>
    <property type="match status" value="1"/>
</dbReference>
<dbReference type="InterPro" id="IPR000602">
    <property type="entry name" value="Glyco_hydro_38_N"/>
</dbReference>
<dbReference type="Gene3D" id="3.20.110.10">
    <property type="entry name" value="Glycoside hydrolase 38, N terminal domain"/>
    <property type="match status" value="1"/>
</dbReference>
<dbReference type="Pfam" id="PF07748">
    <property type="entry name" value="Glyco_hydro_38C"/>
    <property type="match status" value="1"/>
</dbReference>
<dbReference type="GO" id="GO:0030246">
    <property type="term" value="F:carbohydrate binding"/>
    <property type="evidence" value="ECO:0007669"/>
    <property type="project" value="InterPro"/>
</dbReference>
<proteinExistence type="inferred from homology"/>
<dbReference type="EMBL" id="CP058649">
    <property type="protein sequence ID" value="QUI22468.1"/>
    <property type="molecule type" value="Genomic_DNA"/>
</dbReference>
<dbReference type="Pfam" id="PF22907">
    <property type="entry name" value="Ams1-like_1st"/>
    <property type="match status" value="1"/>
</dbReference>
<dbReference type="AlphaFoldDB" id="A0A8J8SGM2"/>
<organism evidence="6 7">
    <name type="scientific">Vallitalea pronyensis</name>
    <dbReference type="NCBI Taxonomy" id="1348613"/>
    <lineage>
        <taxon>Bacteria</taxon>
        <taxon>Bacillati</taxon>
        <taxon>Bacillota</taxon>
        <taxon>Clostridia</taxon>
        <taxon>Lachnospirales</taxon>
        <taxon>Vallitaleaceae</taxon>
        <taxon>Vallitalea</taxon>
    </lineage>
</organism>
<dbReference type="InterPro" id="IPR037094">
    <property type="entry name" value="Glyco_hydro_38_cen_sf"/>
</dbReference>
<dbReference type="PANTHER" id="PTHR46017:SF1">
    <property type="entry name" value="ALPHA-MANNOSIDASE 2C1"/>
    <property type="match status" value="1"/>
</dbReference>
<dbReference type="InterPro" id="IPR011013">
    <property type="entry name" value="Gal_mutarotase_sf_dom"/>
</dbReference>
<dbReference type="GO" id="GO:0046872">
    <property type="term" value="F:metal ion binding"/>
    <property type="evidence" value="ECO:0007669"/>
    <property type="project" value="UniProtKB-KW"/>
</dbReference>
<dbReference type="KEGG" id="vpy:HZI73_09205"/>
<dbReference type="Gene3D" id="1.20.1270.50">
    <property type="entry name" value="Glycoside hydrolase family 38, central domain"/>
    <property type="match status" value="1"/>
</dbReference>
<keyword evidence="2" id="KW-0479">Metal-binding</keyword>
<protein>
    <submittedName>
        <fullName evidence="6">Alpha-mannosidase</fullName>
    </submittedName>
</protein>
<sequence length="999" mass="113826">MLHIDHHTKSTIHRTIEKLRQSYMTPIGDLSLTGWITKEPVPFEDRLQGEKKELKPGDSWGQLWDCGWFHITGQVPQEGAGKKIVLLIDINGEGNIYDEHLCPIRGITNVSSTFERSLGEPTKKVYHFLDKSQGNEAIDLWMETGCNDLFGSYCKEGTIEQAQIAVCHDDMRQLYYDFEVLRNLLDVLEKNSARYHEVFRSLKRAAYALNPLNDETVKQARQILKESLDKQGGDPSLSISAIGHAHIDLAWLWPIRETKRKGARTFSTVMGLMDRYPDYVFGASQPQLFQWMKEDYPQLYDKMKSRIEEGRFEVQGGMWVESDTNVPSGESLVRQLLYGKAYFREEFNKDMKVLWLPDVFGYSGALPQILKKSGIDYFMTIKLSWSEVNKFPHHTFNWEGIDGTSVLAHMPPEGTYNSSATPKAVKDAEHNFRDKGVSDECLMLYGIGDGGGGPGAEHLERLQRMKNLSGIAPVKQEPAIDFFERLKKYQQDYATWKGELYLEKHQGTYTTSAKSKWFNRKMELALGQLEYLFTLVQQDAVSYDQQTIETLWKEVLLYQFHDILPGSSIKRVYDESIARYALCYKQVMDMIDDTLDVLQKDIQTEDLVEPYLMMNPTSYTRSEWVTIGEHHHHVTVPPYGYKIIDNQKVLNQPECAMQGDSSFIENDCVKVEFNEAGAISRIYDKQHHQEVIEGTGNQLTLYHDHGDAWDISMDYPAYVEQVLQPDHTTVEVGATYVKATQTYSFGDSKMTQDIVLHAGSSRIDFITDMSWHESNKMLRVAFPTTIQTNQATCDIQFGHIKRSNDNNTTWEGAQFEICAQKWVDLSHATYGVALMNDSKYGYAVNGSTLDLDLIRSTNYPGKDMDKGQHQFTYALYPHAGDTFQGGVNQEAYALNVPLVIKPCDPSQGTLAMEQSFIQSDNPQIVIETIKRAENGDGIIVRMYESAGGSATGNITCHIPHSQVQEVNLMEESMDKACIIEEGKIKLTFQPFEIKTLHLY</sequence>